<dbReference type="GeneID" id="25262127"/>
<evidence type="ECO:0000259" key="9">
    <source>
        <dbReference type="PROSITE" id="PS50014"/>
    </source>
</evidence>
<organism evidence="10 11">
    <name type="scientific">Tilletiaria anomala (strain ATCC 24038 / CBS 436.72 / UBC 951)</name>
    <dbReference type="NCBI Taxonomy" id="1037660"/>
    <lineage>
        <taxon>Eukaryota</taxon>
        <taxon>Fungi</taxon>
        <taxon>Dikarya</taxon>
        <taxon>Basidiomycota</taxon>
        <taxon>Ustilaginomycotina</taxon>
        <taxon>Exobasidiomycetes</taxon>
        <taxon>Georgefischeriales</taxon>
        <taxon>Tilletiariaceae</taxon>
        <taxon>Tilletiaria</taxon>
    </lineage>
</organism>
<dbReference type="GO" id="GO:0006338">
    <property type="term" value="P:chromatin remodeling"/>
    <property type="evidence" value="ECO:0007669"/>
    <property type="project" value="InterPro"/>
</dbReference>
<protein>
    <submittedName>
        <fullName evidence="10">Bromodomain-containing protein</fullName>
    </submittedName>
</protein>
<evidence type="ECO:0000313" key="11">
    <source>
        <dbReference type="Proteomes" id="UP000027361"/>
    </source>
</evidence>
<feature type="domain" description="Bromo" evidence="9">
    <location>
        <begin position="1"/>
        <end position="63"/>
    </location>
</feature>
<name>A0A066WFK3_TILAU</name>
<evidence type="ECO:0000256" key="4">
    <source>
        <dbReference type="ARBA" id="ARBA00023015"/>
    </source>
</evidence>
<dbReference type="GO" id="GO:0016586">
    <property type="term" value="C:RSC-type complex"/>
    <property type="evidence" value="ECO:0007669"/>
    <property type="project" value="InterPro"/>
</dbReference>
<evidence type="ECO:0000256" key="1">
    <source>
        <dbReference type="ARBA" id="ARBA00004123"/>
    </source>
</evidence>
<evidence type="ECO:0000256" key="8">
    <source>
        <dbReference type="PROSITE-ProRule" id="PRU00035"/>
    </source>
</evidence>
<dbReference type="PRINTS" id="PR00503">
    <property type="entry name" value="BROMODOMAIN"/>
</dbReference>
<sequence>FMTLPSRELYPDYYQIIKRPIAFEEIVDKLHERSYKSLDELKHDCETICNNAKRYNLRDSTIWVLAKRLHV</sequence>
<keyword evidence="11" id="KW-1185">Reference proteome</keyword>
<dbReference type="RefSeq" id="XP_013245415.1">
    <property type="nucleotide sequence ID" value="XM_013389961.1"/>
</dbReference>
<dbReference type="PROSITE" id="PS50014">
    <property type="entry name" value="BROMODOMAIN_2"/>
    <property type="match status" value="1"/>
</dbReference>
<dbReference type="GO" id="GO:0006368">
    <property type="term" value="P:transcription elongation by RNA polymerase II"/>
    <property type="evidence" value="ECO:0007669"/>
    <property type="project" value="TreeGrafter"/>
</dbReference>
<keyword evidence="2" id="KW-0677">Repeat</keyword>
<accession>A0A066WFK3</accession>
<keyword evidence="3" id="KW-0156">Chromatin regulator</keyword>
<dbReference type="GO" id="GO:0003682">
    <property type="term" value="F:chromatin binding"/>
    <property type="evidence" value="ECO:0007669"/>
    <property type="project" value="TreeGrafter"/>
</dbReference>
<dbReference type="OrthoDB" id="6017at2759"/>
<gene>
    <name evidence="10" type="ORF">K437DRAFT_215934</name>
</gene>
<proteinExistence type="predicted"/>
<comment type="caution">
    <text evidence="10">The sequence shown here is derived from an EMBL/GenBank/DDBJ whole genome shotgun (WGS) entry which is preliminary data.</text>
</comment>
<reference evidence="10 11" key="1">
    <citation type="submission" date="2014-05" db="EMBL/GenBank/DDBJ databases">
        <title>Draft genome sequence of a rare smut relative, Tilletiaria anomala UBC 951.</title>
        <authorList>
            <consortium name="DOE Joint Genome Institute"/>
            <person name="Toome M."/>
            <person name="Kuo A."/>
            <person name="Henrissat B."/>
            <person name="Lipzen A."/>
            <person name="Tritt A."/>
            <person name="Yoshinaga Y."/>
            <person name="Zane M."/>
            <person name="Barry K."/>
            <person name="Grigoriev I.V."/>
            <person name="Spatafora J.W."/>
            <person name="Aimea M.C."/>
        </authorList>
    </citation>
    <scope>NUCLEOTIDE SEQUENCE [LARGE SCALE GENOMIC DNA]</scope>
    <source>
        <strain evidence="10 11">UBC 951</strain>
    </source>
</reference>
<dbReference type="PROSITE" id="PS00633">
    <property type="entry name" value="BROMODOMAIN_1"/>
    <property type="match status" value="1"/>
</dbReference>
<dbReference type="PANTHER" id="PTHR16062">
    <property type="entry name" value="SWI/SNF-RELATED"/>
    <property type="match status" value="1"/>
</dbReference>
<dbReference type="InterPro" id="IPR018359">
    <property type="entry name" value="Bromodomain_CS"/>
</dbReference>
<dbReference type="STRING" id="1037660.A0A066WFK3"/>
<evidence type="ECO:0000256" key="5">
    <source>
        <dbReference type="ARBA" id="ARBA00023117"/>
    </source>
</evidence>
<keyword evidence="4" id="KW-0805">Transcription regulation</keyword>
<dbReference type="EMBL" id="JMSN01000008">
    <property type="protein sequence ID" value="KDN52576.1"/>
    <property type="molecule type" value="Genomic_DNA"/>
</dbReference>
<keyword evidence="7" id="KW-0539">Nucleus</keyword>
<dbReference type="InterPro" id="IPR036427">
    <property type="entry name" value="Bromodomain-like_sf"/>
</dbReference>
<dbReference type="AlphaFoldDB" id="A0A066WFK3"/>
<evidence type="ECO:0000256" key="2">
    <source>
        <dbReference type="ARBA" id="ARBA00022737"/>
    </source>
</evidence>
<dbReference type="CDD" id="cd04369">
    <property type="entry name" value="Bromodomain"/>
    <property type="match status" value="1"/>
</dbReference>
<dbReference type="Pfam" id="PF00439">
    <property type="entry name" value="Bromodomain"/>
    <property type="match status" value="1"/>
</dbReference>
<evidence type="ECO:0000256" key="3">
    <source>
        <dbReference type="ARBA" id="ARBA00022853"/>
    </source>
</evidence>
<comment type="subcellular location">
    <subcellularLocation>
        <location evidence="1">Nucleus</location>
    </subcellularLocation>
</comment>
<keyword evidence="6" id="KW-0804">Transcription</keyword>
<dbReference type="InterPro" id="IPR001487">
    <property type="entry name" value="Bromodomain"/>
</dbReference>
<feature type="non-terminal residue" evidence="10">
    <location>
        <position position="71"/>
    </location>
</feature>
<dbReference type="HOGENOM" id="CLU_129458_4_1_1"/>
<dbReference type="SUPFAM" id="SSF47370">
    <property type="entry name" value="Bromodomain"/>
    <property type="match status" value="1"/>
</dbReference>
<dbReference type="InterPro" id="IPR037382">
    <property type="entry name" value="Rsc/polybromo"/>
</dbReference>
<evidence type="ECO:0000256" key="7">
    <source>
        <dbReference type="ARBA" id="ARBA00023242"/>
    </source>
</evidence>
<feature type="non-terminal residue" evidence="10">
    <location>
        <position position="1"/>
    </location>
</feature>
<dbReference type="InParanoid" id="A0A066WFK3"/>
<keyword evidence="5 8" id="KW-0103">Bromodomain</keyword>
<dbReference type="SMART" id="SM00297">
    <property type="entry name" value="BROMO"/>
    <property type="match status" value="1"/>
</dbReference>
<evidence type="ECO:0000256" key="6">
    <source>
        <dbReference type="ARBA" id="ARBA00023163"/>
    </source>
</evidence>
<dbReference type="PANTHER" id="PTHR16062:SF19">
    <property type="entry name" value="PROTEIN POLYBROMO-1"/>
    <property type="match status" value="1"/>
</dbReference>
<dbReference type="Proteomes" id="UP000027361">
    <property type="component" value="Unassembled WGS sequence"/>
</dbReference>
<evidence type="ECO:0000313" key="10">
    <source>
        <dbReference type="EMBL" id="KDN52576.1"/>
    </source>
</evidence>
<dbReference type="Gene3D" id="1.20.920.10">
    <property type="entry name" value="Bromodomain-like"/>
    <property type="match status" value="1"/>
</dbReference>